<comment type="caution">
    <text evidence="1">The sequence shown here is derived from an EMBL/GenBank/DDBJ whole genome shotgun (WGS) entry which is preliminary data.</text>
</comment>
<accession>A0ACB9KJB0</accession>
<name>A0ACB9KJB0_BAUVA</name>
<evidence type="ECO:0000313" key="2">
    <source>
        <dbReference type="Proteomes" id="UP000828941"/>
    </source>
</evidence>
<protein>
    <submittedName>
        <fullName evidence="1">Uncharacterized protein</fullName>
    </submittedName>
</protein>
<gene>
    <name evidence="1" type="ORF">L6164_037197</name>
</gene>
<organism evidence="1 2">
    <name type="scientific">Bauhinia variegata</name>
    <name type="common">Purple orchid tree</name>
    <name type="synonym">Phanera variegata</name>
    <dbReference type="NCBI Taxonomy" id="167791"/>
    <lineage>
        <taxon>Eukaryota</taxon>
        <taxon>Viridiplantae</taxon>
        <taxon>Streptophyta</taxon>
        <taxon>Embryophyta</taxon>
        <taxon>Tracheophyta</taxon>
        <taxon>Spermatophyta</taxon>
        <taxon>Magnoliopsida</taxon>
        <taxon>eudicotyledons</taxon>
        <taxon>Gunneridae</taxon>
        <taxon>Pentapetalae</taxon>
        <taxon>rosids</taxon>
        <taxon>fabids</taxon>
        <taxon>Fabales</taxon>
        <taxon>Fabaceae</taxon>
        <taxon>Cercidoideae</taxon>
        <taxon>Cercideae</taxon>
        <taxon>Bauhiniinae</taxon>
        <taxon>Bauhinia</taxon>
    </lineage>
</organism>
<evidence type="ECO:0000313" key="1">
    <source>
        <dbReference type="EMBL" id="KAI4297303.1"/>
    </source>
</evidence>
<dbReference type="Proteomes" id="UP000828941">
    <property type="component" value="Chromosome 14"/>
</dbReference>
<sequence>MAKKYLILSSSSPSSRVAPPLISNGPKGLNVTHNCQVEYDIGRCNTSQKHDNGCIDVKRTSFPMIKGGYVIYGVAHQHAGGLGSTLYGQDGRVICTSLPKYGTGKQAGNEKGYIVGMTTCYPRPGSVKIMDGETLTLVSDYSNSKPHTGLMGLFYFLLAERL</sequence>
<dbReference type="EMBL" id="CM039439">
    <property type="protein sequence ID" value="KAI4297303.1"/>
    <property type="molecule type" value="Genomic_DNA"/>
</dbReference>
<reference evidence="1 2" key="1">
    <citation type="journal article" date="2022" name="DNA Res.">
        <title>Chromosomal-level genome assembly of the orchid tree Bauhinia variegata (Leguminosae; Cercidoideae) supports the allotetraploid origin hypothesis of Bauhinia.</title>
        <authorList>
            <person name="Zhong Y."/>
            <person name="Chen Y."/>
            <person name="Zheng D."/>
            <person name="Pang J."/>
            <person name="Liu Y."/>
            <person name="Luo S."/>
            <person name="Meng S."/>
            <person name="Qian L."/>
            <person name="Wei D."/>
            <person name="Dai S."/>
            <person name="Zhou R."/>
        </authorList>
    </citation>
    <scope>NUCLEOTIDE SEQUENCE [LARGE SCALE GENOMIC DNA]</scope>
    <source>
        <strain evidence="1">BV-YZ2020</strain>
    </source>
</reference>
<keyword evidence="2" id="KW-1185">Reference proteome</keyword>
<proteinExistence type="predicted"/>